<dbReference type="EC" id="3.6.4.13" evidence="2"/>
<dbReference type="PROSITE" id="PS51192">
    <property type="entry name" value="HELICASE_ATP_BIND_1"/>
    <property type="match status" value="1"/>
</dbReference>
<dbReference type="SUPFAM" id="SSF52540">
    <property type="entry name" value="P-loop containing nucleoside triphosphate hydrolases"/>
    <property type="match status" value="2"/>
</dbReference>
<dbReference type="CDD" id="cd17946">
    <property type="entry name" value="DEADc_DDX24"/>
    <property type="match status" value="1"/>
</dbReference>
<dbReference type="SMART" id="SM00490">
    <property type="entry name" value="HELICc"/>
    <property type="match status" value="1"/>
</dbReference>
<feature type="domain" description="DEAD-box RNA helicase Q" evidence="14">
    <location>
        <begin position="1048"/>
        <end position="1076"/>
    </location>
</feature>
<protein>
    <recommendedName>
        <fullName evidence="2">RNA helicase</fullName>
        <ecNumber evidence="2">3.6.4.13</ecNumber>
    </recommendedName>
</protein>
<dbReference type="FunFam" id="2.130.10.10:FF:001661">
    <property type="entry name" value="Periodic tryptophan protein 2 homolog"/>
    <property type="match status" value="1"/>
</dbReference>
<feature type="compositionally biased region" description="Basic and acidic residues" evidence="11">
    <location>
        <begin position="1001"/>
        <end position="1012"/>
    </location>
</feature>
<feature type="compositionally biased region" description="Acidic residues" evidence="11">
    <location>
        <begin position="876"/>
        <end position="892"/>
    </location>
</feature>
<feature type="short sequence motif" description="Q motif" evidence="10">
    <location>
        <begin position="1048"/>
        <end position="1076"/>
    </location>
</feature>
<feature type="compositionally biased region" description="Basic residues" evidence="11">
    <location>
        <begin position="944"/>
        <end position="953"/>
    </location>
</feature>
<evidence type="ECO:0000313" key="16">
    <source>
        <dbReference type="Proteomes" id="UP000829354"/>
    </source>
</evidence>
<proteinExistence type="inferred from homology"/>
<feature type="compositionally biased region" description="Polar residues" evidence="11">
    <location>
        <begin position="895"/>
        <end position="904"/>
    </location>
</feature>
<evidence type="ECO:0000256" key="9">
    <source>
        <dbReference type="PROSITE-ProRule" id="PRU00221"/>
    </source>
</evidence>
<keyword evidence="6" id="KW-0378">Hydrolase</keyword>
<reference evidence="15 16" key="1">
    <citation type="submission" date="2022-04" db="EMBL/GenBank/DDBJ databases">
        <title>Chromosome-level reference genomes for two strains of Caenorhabditis briggsae: an improved platform for comparative genomics.</title>
        <authorList>
            <person name="Stevens L."/>
            <person name="Andersen E."/>
        </authorList>
    </citation>
    <scope>NUCLEOTIDE SEQUENCE [LARGE SCALE GENOMIC DNA]</scope>
    <source>
        <strain evidence="15">VX34</strain>
        <tissue evidence="15">Whole-organism</tissue>
    </source>
</reference>
<dbReference type="PANTHER" id="PTHR19858:SF0">
    <property type="entry name" value="PERIODIC TRYPTOPHAN PROTEIN 2 HOMOLOG"/>
    <property type="match status" value="1"/>
</dbReference>
<dbReference type="GO" id="GO:0005524">
    <property type="term" value="F:ATP binding"/>
    <property type="evidence" value="ECO:0007669"/>
    <property type="project" value="UniProtKB-KW"/>
</dbReference>
<dbReference type="PROSITE" id="PS51195">
    <property type="entry name" value="Q_MOTIF"/>
    <property type="match status" value="1"/>
</dbReference>
<feature type="region of interest" description="Disordered" evidence="11">
    <location>
        <begin position="938"/>
        <end position="1042"/>
    </location>
</feature>
<feature type="repeat" description="WD" evidence="9">
    <location>
        <begin position="482"/>
        <end position="521"/>
    </location>
</feature>
<feature type="domain" description="Helicase C-terminal" evidence="13">
    <location>
        <begin position="1318"/>
        <end position="1467"/>
    </location>
</feature>
<evidence type="ECO:0000256" key="2">
    <source>
        <dbReference type="ARBA" id="ARBA00012552"/>
    </source>
</evidence>
<dbReference type="CDD" id="cd00200">
    <property type="entry name" value="WD40"/>
    <property type="match status" value="1"/>
</dbReference>
<evidence type="ECO:0000256" key="4">
    <source>
        <dbReference type="ARBA" id="ARBA00022737"/>
    </source>
</evidence>
<dbReference type="Proteomes" id="UP000829354">
    <property type="component" value="Chromosome I"/>
</dbReference>
<dbReference type="GO" id="GO:0016787">
    <property type="term" value="F:hydrolase activity"/>
    <property type="evidence" value="ECO:0007669"/>
    <property type="project" value="UniProtKB-KW"/>
</dbReference>
<dbReference type="PROSITE" id="PS50294">
    <property type="entry name" value="WD_REPEATS_REGION"/>
    <property type="match status" value="3"/>
</dbReference>
<name>A0AAE9J1I9_CAEBR</name>
<dbReference type="Pfam" id="PF00270">
    <property type="entry name" value="DEAD"/>
    <property type="match status" value="1"/>
</dbReference>
<accession>A0AAE9J1I9</accession>
<gene>
    <name evidence="15" type="ORF">L5515_000493</name>
</gene>
<dbReference type="InterPro" id="IPR014014">
    <property type="entry name" value="RNA_helicase_DEAD_Q_motif"/>
</dbReference>
<dbReference type="GO" id="GO:0003676">
    <property type="term" value="F:nucleic acid binding"/>
    <property type="evidence" value="ECO:0007669"/>
    <property type="project" value="InterPro"/>
</dbReference>
<dbReference type="Pfam" id="PF04003">
    <property type="entry name" value="Utp12"/>
    <property type="match status" value="1"/>
</dbReference>
<feature type="repeat" description="WD" evidence="9">
    <location>
        <begin position="396"/>
        <end position="437"/>
    </location>
</feature>
<dbReference type="SMART" id="SM00320">
    <property type="entry name" value="WD40"/>
    <property type="match status" value="11"/>
</dbReference>
<dbReference type="InterPro" id="IPR014001">
    <property type="entry name" value="Helicase_ATP-bd"/>
</dbReference>
<feature type="domain" description="Helicase ATP-binding" evidence="12">
    <location>
        <begin position="1080"/>
        <end position="1270"/>
    </location>
</feature>
<keyword evidence="8" id="KW-0067">ATP-binding</keyword>
<evidence type="ECO:0000259" key="13">
    <source>
        <dbReference type="PROSITE" id="PS51194"/>
    </source>
</evidence>
<evidence type="ECO:0000256" key="10">
    <source>
        <dbReference type="PROSITE-ProRule" id="PRU00552"/>
    </source>
</evidence>
<evidence type="ECO:0000256" key="11">
    <source>
        <dbReference type="SAM" id="MobiDB-lite"/>
    </source>
</evidence>
<dbReference type="Pfam" id="PF00271">
    <property type="entry name" value="Helicase_C"/>
    <property type="match status" value="1"/>
</dbReference>
<feature type="compositionally biased region" description="Basic and acidic residues" evidence="11">
    <location>
        <begin position="965"/>
        <end position="976"/>
    </location>
</feature>
<feature type="repeat" description="WD" evidence="9">
    <location>
        <begin position="354"/>
        <end position="395"/>
    </location>
</feature>
<evidence type="ECO:0000256" key="7">
    <source>
        <dbReference type="ARBA" id="ARBA00022806"/>
    </source>
</evidence>
<evidence type="ECO:0000256" key="6">
    <source>
        <dbReference type="ARBA" id="ARBA00022801"/>
    </source>
</evidence>
<dbReference type="InterPro" id="IPR001680">
    <property type="entry name" value="WD40_rpt"/>
</dbReference>
<evidence type="ECO:0000259" key="12">
    <source>
        <dbReference type="PROSITE" id="PS51192"/>
    </source>
</evidence>
<keyword evidence="7" id="KW-0347">Helicase</keyword>
<keyword evidence="16" id="KW-1185">Reference proteome</keyword>
<keyword evidence="3 9" id="KW-0853">WD repeat</keyword>
<dbReference type="InterPro" id="IPR036322">
    <property type="entry name" value="WD40_repeat_dom_sf"/>
</dbReference>
<dbReference type="GO" id="GO:0003724">
    <property type="term" value="F:RNA helicase activity"/>
    <property type="evidence" value="ECO:0007669"/>
    <property type="project" value="UniProtKB-EC"/>
</dbReference>
<comment type="similarity">
    <text evidence="1">Belongs to the WD repeat PWP2 family.</text>
</comment>
<dbReference type="Gene3D" id="2.130.10.10">
    <property type="entry name" value="YVTN repeat-like/Quinoprotein amine dehydrogenase"/>
    <property type="match status" value="3"/>
</dbReference>
<dbReference type="InterPro" id="IPR015943">
    <property type="entry name" value="WD40/YVTN_repeat-like_dom_sf"/>
</dbReference>
<dbReference type="PROSITE" id="PS00678">
    <property type="entry name" value="WD_REPEATS_1"/>
    <property type="match status" value="1"/>
</dbReference>
<dbReference type="SUPFAM" id="SSF50978">
    <property type="entry name" value="WD40 repeat-like"/>
    <property type="match status" value="1"/>
</dbReference>
<dbReference type="SMART" id="SM00487">
    <property type="entry name" value="DEXDc"/>
    <property type="match status" value="1"/>
</dbReference>
<keyword evidence="5" id="KW-0547">Nucleotide-binding</keyword>
<evidence type="ECO:0000256" key="3">
    <source>
        <dbReference type="ARBA" id="ARBA00022574"/>
    </source>
</evidence>
<dbReference type="Pfam" id="PF00400">
    <property type="entry name" value="WD40"/>
    <property type="match status" value="4"/>
</dbReference>
<keyword evidence="4" id="KW-0677">Repeat</keyword>
<evidence type="ECO:0000256" key="8">
    <source>
        <dbReference type="ARBA" id="ARBA00022840"/>
    </source>
</evidence>
<dbReference type="InterPro" id="IPR007148">
    <property type="entry name" value="SSU_processome_Utp12"/>
</dbReference>
<evidence type="ECO:0000259" key="14">
    <source>
        <dbReference type="PROSITE" id="PS51195"/>
    </source>
</evidence>
<dbReference type="PANTHER" id="PTHR19858">
    <property type="entry name" value="WD40 REPEAT PROTEIN"/>
    <property type="match status" value="1"/>
</dbReference>
<dbReference type="InterPro" id="IPR011545">
    <property type="entry name" value="DEAD/DEAH_box_helicase_dom"/>
</dbReference>
<dbReference type="InterPro" id="IPR027145">
    <property type="entry name" value="PWP2"/>
</dbReference>
<dbReference type="FunFam" id="2.130.10.10:FF:001379">
    <property type="entry name" value="Periodic tryptophan protein 2 homolog"/>
    <property type="match status" value="1"/>
</dbReference>
<evidence type="ECO:0000256" key="5">
    <source>
        <dbReference type="ARBA" id="ARBA00022741"/>
    </source>
</evidence>
<dbReference type="EMBL" id="CP092620">
    <property type="protein sequence ID" value="UMM10981.1"/>
    <property type="molecule type" value="Genomic_DNA"/>
</dbReference>
<dbReference type="FunFam" id="2.130.10.10:FF:001714">
    <property type="entry name" value="Periodic tryptophan protein 2 homolog"/>
    <property type="match status" value="1"/>
</dbReference>
<dbReference type="InterPro" id="IPR027417">
    <property type="entry name" value="P-loop_NTPase"/>
</dbReference>
<organism evidence="15 16">
    <name type="scientific">Caenorhabditis briggsae</name>
    <dbReference type="NCBI Taxonomy" id="6238"/>
    <lineage>
        <taxon>Eukaryota</taxon>
        <taxon>Metazoa</taxon>
        <taxon>Ecdysozoa</taxon>
        <taxon>Nematoda</taxon>
        <taxon>Chromadorea</taxon>
        <taxon>Rhabditida</taxon>
        <taxon>Rhabditina</taxon>
        <taxon>Rhabditomorpha</taxon>
        <taxon>Rhabditoidea</taxon>
        <taxon>Rhabditidae</taxon>
        <taxon>Peloderinae</taxon>
        <taxon>Caenorhabditis</taxon>
    </lineage>
</organism>
<evidence type="ECO:0000256" key="1">
    <source>
        <dbReference type="ARBA" id="ARBA00010226"/>
    </source>
</evidence>
<dbReference type="SUPFAM" id="SSF82171">
    <property type="entry name" value="DPP6 N-terminal domain-like"/>
    <property type="match status" value="2"/>
</dbReference>
<feature type="region of interest" description="Disordered" evidence="11">
    <location>
        <begin position="1589"/>
        <end position="1623"/>
    </location>
</feature>
<dbReference type="PROSITE" id="PS50082">
    <property type="entry name" value="WD_REPEATS_2"/>
    <property type="match status" value="3"/>
</dbReference>
<dbReference type="PROSITE" id="PS51194">
    <property type="entry name" value="HELICASE_CTER"/>
    <property type="match status" value="1"/>
</dbReference>
<dbReference type="InterPro" id="IPR001650">
    <property type="entry name" value="Helicase_C-like"/>
</dbReference>
<dbReference type="Gene3D" id="3.40.50.300">
    <property type="entry name" value="P-loop containing nucleotide triphosphate hydrolases"/>
    <property type="match status" value="2"/>
</dbReference>
<evidence type="ECO:0000313" key="15">
    <source>
        <dbReference type="EMBL" id="UMM10981.1"/>
    </source>
</evidence>
<feature type="compositionally biased region" description="Basic residues" evidence="11">
    <location>
        <begin position="991"/>
        <end position="1000"/>
    </location>
</feature>
<sequence>MDTNFKLSNYIGTVYRDGQVTFTRDGDSVISPIGNKLSIFDLKNNVARTLDFGCKFNIKRVSISTTGAHLLVADERGDVHFVKISTGASIFNYRSNALIGDLKYSPKETRVVVCRENDLQIFNLGKSRNYTITPLHLSRTYKLSSERLRCVNWSDDSNLLVAGGEDRVLRVVGSKDFQNLFIHPLSSHKGSIVHCQFMKGTYDMISVCKRGIANVWTCNLTPGDLKKGVWKKNEEGVDDVEMEDDESKVDKIFFEKTNKYWLTESSGSGKSVDVTAAQYSKDTKILATAFNNGVIVLHEIPTFALIHNLRISEMRIQTVEWNLSGDWLAIGCGKGSTAQLVVWEWQTESYVMKQQGHSLRITTAEYSPDGALIATGAEDGKVKIWNSRSSFCTVTFDEHTSGVTSVKWAQSGRAILSASLDGTIRAHDLKRYRNFRTFVCPEPTQLATLAVDKAGDLVVAGAKEVFNIYIWSFESGHLLDILSGHESAVSAIDIHGNHIVSGSWDRTIKVWTIVDSQAETVEVSHEALDVKFSPAGDVIAVLTSDGVITFFEAKEMLNLGTIDTKLDTDPSRGSRDTITRQSAAKTKTFTRIRFSPNGNMILAGGDSNNFCMYSVPDRLILKKWKITENRSLDGVVLDFNRRNFTEFGNMQLVDTSDENEDDEPNNKMAIKLPGTKNFDLGERRSRPEVNIYEVTFCPTGRRFAVCSTEGVAVYSLNTLSIFDPFQLDSKTTDKVIDRALGNNDYATALMAALRLNKSDRITECIEATGVTQIPLVAGSLSTLYAERLLKWMVEGNVMSSTDEVHFYMIWLRAVLQVHGMQLKGIVDVATLTGVQQLVALHQEHIKKLANQAKFSLGWITRIRKSKPSNKAKEASENDDEEDDSDLSDEEGWENPMTSISISSDKWQTADVEVMDGDFDDDMLQFLGSFEEVLPETVDKVSERKLKKTSKKQKKKEENTVGSKNPENEEKSIEERRLAKKLKRKEQMAANRKQRKERLARRKEQKELEKGQESVETPIENGKKKRKGGEIQENNDKKKKAKKETDVSAWKQFYFLPNEILEAIEQMGFSQPTEIQSAVLPIAVRDRQDVLGAAETGSGKTLAFGIPLVSRLLEALSNKEEEEPPKGPRALIVAPTRELVIQIMRHINSLIATTPLKAVSIVGGLAQVKQERVISQQNPDIVVATPGRLWAMIQEAEEGSYLAEWSNLKCLVVDETDRMVEEGYFSELTDILNKIHEAADKEKLQTLVFSATLTFAKAQDVAEEEKKKAKELSAHQKIQRLIKLTGLRENKHKVIDLTRQMGTAGCLVEARINCGNLVEKDTALVYLLNRYPGRTMVFVNSVDAARRLHHILKAINIDPMILHAKMIQKQRLRNLEKFAESRNAVLIATDVAARGLDIQGIDHVIHYQVPKKVEIYIHRSGRTARASHRGLTVVLVDPQSRQFYMKLCKGLNRMQDLDIFPIDFEPLMIAIKKRVRLASEIDSLEFRCKKIKMSESWFEKAAREADLDYDETRSREMGGLNLEVDEMIRKSRQLQSQLRSELSAPLPRPDGSDSMRTKYITAEIVSRLRAVGDNAIDVLNQKIEDTKEWKRKNRKATKTDEMNSMKKSLKNSQKNKDRLAEKQRQAKMVKFSMANSLGDNK</sequence>
<dbReference type="InterPro" id="IPR019775">
    <property type="entry name" value="WD40_repeat_CS"/>
</dbReference>
<feature type="compositionally biased region" description="Basic and acidic residues" evidence="11">
    <location>
        <begin position="1613"/>
        <end position="1623"/>
    </location>
</feature>
<feature type="region of interest" description="Disordered" evidence="11">
    <location>
        <begin position="867"/>
        <end position="904"/>
    </location>
</feature>
<dbReference type="CDD" id="cd18787">
    <property type="entry name" value="SF2_C_DEAD"/>
    <property type="match status" value="1"/>
</dbReference>